<name>X0WG69_9ZZZZ</name>
<proteinExistence type="predicted"/>
<reference evidence="1" key="1">
    <citation type="journal article" date="2014" name="Front. Microbiol.">
        <title>High frequency of phylogenetically diverse reductive dehalogenase-homologous genes in deep subseafloor sedimentary metagenomes.</title>
        <authorList>
            <person name="Kawai M."/>
            <person name="Futagami T."/>
            <person name="Toyoda A."/>
            <person name="Takaki Y."/>
            <person name="Nishi S."/>
            <person name="Hori S."/>
            <person name="Arai W."/>
            <person name="Tsubouchi T."/>
            <person name="Morono Y."/>
            <person name="Uchiyama I."/>
            <person name="Ito T."/>
            <person name="Fujiyama A."/>
            <person name="Inagaki F."/>
            <person name="Takami H."/>
        </authorList>
    </citation>
    <scope>NUCLEOTIDE SEQUENCE</scope>
    <source>
        <strain evidence="1">Expedition CK06-06</strain>
    </source>
</reference>
<dbReference type="Gene3D" id="2.120.10.30">
    <property type="entry name" value="TolB, C-terminal domain"/>
    <property type="match status" value="1"/>
</dbReference>
<protein>
    <recommendedName>
        <fullName evidence="2">Dipeptidylpeptidase IV N-terminal domain-containing protein</fullName>
    </recommendedName>
</protein>
<gene>
    <name evidence="1" type="ORF">S01H1_68089</name>
</gene>
<sequence>MHGGMGFKHANLAIEANGTEVFDLTKYKVTGCRPDFSPDGKKITWGLTDWDLCTANINFTSSSPQVTNVRRIIKCRKEYEVYHTDFSPDGGYLTFSHGPKATEMVGGKAPGWNICVSDLTTGKWVEVTRDGNHNKEPDWVPIRTLSR</sequence>
<accession>X0WG69</accession>
<evidence type="ECO:0000313" key="1">
    <source>
        <dbReference type="EMBL" id="GAG29675.1"/>
    </source>
</evidence>
<dbReference type="AlphaFoldDB" id="X0WG69"/>
<dbReference type="InterPro" id="IPR011042">
    <property type="entry name" value="6-blade_b-propeller_TolB-like"/>
</dbReference>
<organism evidence="1">
    <name type="scientific">marine sediment metagenome</name>
    <dbReference type="NCBI Taxonomy" id="412755"/>
    <lineage>
        <taxon>unclassified sequences</taxon>
        <taxon>metagenomes</taxon>
        <taxon>ecological metagenomes</taxon>
    </lineage>
</organism>
<comment type="caution">
    <text evidence="1">The sequence shown here is derived from an EMBL/GenBank/DDBJ whole genome shotgun (WGS) entry which is preliminary data.</text>
</comment>
<evidence type="ECO:0008006" key="2">
    <source>
        <dbReference type="Google" id="ProtNLM"/>
    </source>
</evidence>
<dbReference type="EMBL" id="BARS01045141">
    <property type="protein sequence ID" value="GAG29675.1"/>
    <property type="molecule type" value="Genomic_DNA"/>
</dbReference>
<dbReference type="SUPFAM" id="SSF82171">
    <property type="entry name" value="DPP6 N-terminal domain-like"/>
    <property type="match status" value="1"/>
</dbReference>